<evidence type="ECO:0000256" key="5">
    <source>
        <dbReference type="ARBA" id="ARBA00023274"/>
    </source>
</evidence>
<dbReference type="Proteomes" id="UP000054558">
    <property type="component" value="Unassembled WGS sequence"/>
</dbReference>
<evidence type="ECO:0000256" key="4">
    <source>
        <dbReference type="ARBA" id="ARBA00022980"/>
    </source>
</evidence>
<organism evidence="8 9">
    <name type="scientific">Klebsormidium nitens</name>
    <name type="common">Green alga</name>
    <name type="synonym">Ulothrix nitens</name>
    <dbReference type="NCBI Taxonomy" id="105231"/>
    <lineage>
        <taxon>Eukaryota</taxon>
        <taxon>Viridiplantae</taxon>
        <taxon>Streptophyta</taxon>
        <taxon>Klebsormidiophyceae</taxon>
        <taxon>Klebsormidiales</taxon>
        <taxon>Klebsormidiaceae</taxon>
        <taxon>Klebsormidium</taxon>
    </lineage>
</organism>
<dbReference type="FunFam" id="2.40.50.140:FF:000078">
    <property type="entry name" value="30S ribosomal protein S1"/>
    <property type="match status" value="1"/>
</dbReference>
<feature type="compositionally biased region" description="Acidic residues" evidence="6">
    <location>
        <begin position="410"/>
        <end position="424"/>
    </location>
</feature>
<evidence type="ECO:0000256" key="2">
    <source>
        <dbReference type="ARBA" id="ARBA00022737"/>
    </source>
</evidence>
<feature type="domain" description="S1 motif" evidence="7">
    <location>
        <begin position="116"/>
        <end position="186"/>
    </location>
</feature>
<keyword evidence="9" id="KW-1185">Reference proteome</keyword>
<dbReference type="PANTHER" id="PTHR10724:SF7">
    <property type="entry name" value="SMALL RIBOSOMAL SUBUNIT PROTEIN BS1C"/>
    <property type="match status" value="1"/>
</dbReference>
<dbReference type="InterPro" id="IPR035104">
    <property type="entry name" value="Ribosomal_protein_S1-like"/>
</dbReference>
<protein>
    <submittedName>
        <fullName evidence="8">Chloroplast ribosomal protein S1</fullName>
    </submittedName>
</protein>
<dbReference type="FunFam" id="2.40.50.140:FF:000102">
    <property type="entry name" value="30S ribosomal protein S1"/>
    <property type="match status" value="1"/>
</dbReference>
<dbReference type="PANTHER" id="PTHR10724">
    <property type="entry name" value="30S RIBOSOMAL PROTEIN S1"/>
    <property type="match status" value="1"/>
</dbReference>
<keyword evidence="5" id="KW-0687">Ribonucleoprotein</keyword>
<dbReference type="EMBL" id="DF236975">
    <property type="protein sequence ID" value="GAQ79189.1"/>
    <property type="molecule type" value="Genomic_DNA"/>
</dbReference>
<sequence>MASALLTRSSGCTLGLSLNYVAKKQATCLSSALTGCPLLSRSSFSGSRLAAQSFQQSRTTCSTKAVLAPGTDTEFLAFAENIAAKIRNDPTPVDFGLSYDDFNQALDENEFTFEVGDIVRGKVYATDRDGVYVDIGAKSTAICPISECSIYKIDHPEEAGIEPDSEQDFMILRNDNPNGEMVLSIRRIQYELAWDKCRKLAAEDKTVTGTVVQENRGGILVLVEGLRGFVPLSHVATNIPREQLLGVELPLKFLEVDEENLRLVMSNRKAAAKSQMSSFGVGDVVIGTVQAVKPYGAFIDVGGINGLLHISQISHDRITNVETVLSEGDKIKVMILSQDSDRGRISLSTKKLEPTPGDMLRNPQLVFDKADEMAKTFKERVAAAEAAARAEENRLRAEGFSTGPFSGVEELGDFLEDEPAATSS</sequence>
<dbReference type="STRING" id="105231.A0A1Y1HPQ3"/>
<dbReference type="PRINTS" id="PR00681">
    <property type="entry name" value="RIBOSOMALS1"/>
</dbReference>
<proteinExistence type="inferred from homology"/>
<dbReference type="GO" id="GO:0006412">
    <property type="term" value="P:translation"/>
    <property type="evidence" value="ECO:0000318"/>
    <property type="project" value="GO_Central"/>
</dbReference>
<dbReference type="GO" id="GO:0003729">
    <property type="term" value="F:mRNA binding"/>
    <property type="evidence" value="ECO:0000318"/>
    <property type="project" value="GO_Central"/>
</dbReference>
<dbReference type="OMA" id="YDYHFSP"/>
<feature type="region of interest" description="Disordered" evidence="6">
    <location>
        <begin position="398"/>
        <end position="424"/>
    </location>
</feature>
<reference evidence="8 9" key="1">
    <citation type="journal article" date="2014" name="Nat. Commun.">
        <title>Klebsormidium flaccidum genome reveals primary factors for plant terrestrial adaptation.</title>
        <authorList>
            <person name="Hori K."/>
            <person name="Maruyama F."/>
            <person name="Fujisawa T."/>
            <person name="Togashi T."/>
            <person name="Yamamoto N."/>
            <person name="Seo M."/>
            <person name="Sato S."/>
            <person name="Yamada T."/>
            <person name="Mori H."/>
            <person name="Tajima N."/>
            <person name="Moriyama T."/>
            <person name="Ikeuchi M."/>
            <person name="Watanabe M."/>
            <person name="Wada H."/>
            <person name="Kobayashi K."/>
            <person name="Saito M."/>
            <person name="Masuda T."/>
            <person name="Sasaki-Sekimoto Y."/>
            <person name="Mashiguchi K."/>
            <person name="Awai K."/>
            <person name="Shimojima M."/>
            <person name="Masuda S."/>
            <person name="Iwai M."/>
            <person name="Nobusawa T."/>
            <person name="Narise T."/>
            <person name="Kondo S."/>
            <person name="Saito H."/>
            <person name="Sato R."/>
            <person name="Murakawa M."/>
            <person name="Ihara Y."/>
            <person name="Oshima-Yamada Y."/>
            <person name="Ohtaka K."/>
            <person name="Satoh M."/>
            <person name="Sonobe K."/>
            <person name="Ishii M."/>
            <person name="Ohtani R."/>
            <person name="Kanamori-Sato M."/>
            <person name="Honoki R."/>
            <person name="Miyazaki D."/>
            <person name="Mochizuki H."/>
            <person name="Umetsu J."/>
            <person name="Higashi K."/>
            <person name="Shibata D."/>
            <person name="Kamiya Y."/>
            <person name="Sato N."/>
            <person name="Nakamura Y."/>
            <person name="Tabata S."/>
            <person name="Ida S."/>
            <person name="Kurokawa K."/>
            <person name="Ohta H."/>
        </authorList>
    </citation>
    <scope>NUCLEOTIDE SEQUENCE [LARGE SCALE GENOMIC DNA]</scope>
    <source>
        <strain evidence="8 9">NIES-2285</strain>
    </source>
</reference>
<dbReference type="PROSITE" id="PS50126">
    <property type="entry name" value="S1"/>
    <property type="match status" value="3"/>
</dbReference>
<comment type="similarity">
    <text evidence="1">Belongs to the bacterial ribosomal protein bS1 family.</text>
</comment>
<keyword evidence="2" id="KW-0677">Repeat</keyword>
<evidence type="ECO:0000256" key="3">
    <source>
        <dbReference type="ARBA" id="ARBA00022884"/>
    </source>
</evidence>
<feature type="domain" description="S1 motif" evidence="7">
    <location>
        <begin position="282"/>
        <end position="350"/>
    </location>
</feature>
<dbReference type="InterPro" id="IPR003029">
    <property type="entry name" value="S1_domain"/>
</dbReference>
<dbReference type="GO" id="GO:1990904">
    <property type="term" value="C:ribonucleoprotein complex"/>
    <property type="evidence" value="ECO:0007669"/>
    <property type="project" value="UniProtKB-KW"/>
</dbReference>
<evidence type="ECO:0000259" key="7">
    <source>
        <dbReference type="PROSITE" id="PS50126"/>
    </source>
</evidence>
<dbReference type="OrthoDB" id="412781at2759"/>
<dbReference type="InterPro" id="IPR050437">
    <property type="entry name" value="Ribos_protein_bS1-like"/>
</dbReference>
<dbReference type="SMART" id="SM00316">
    <property type="entry name" value="S1"/>
    <property type="match status" value="3"/>
</dbReference>
<keyword evidence="4 8" id="KW-0689">Ribosomal protein</keyword>
<dbReference type="GO" id="GO:0003735">
    <property type="term" value="F:structural constituent of ribosome"/>
    <property type="evidence" value="ECO:0000318"/>
    <property type="project" value="GO_Central"/>
</dbReference>
<dbReference type="Pfam" id="PF00575">
    <property type="entry name" value="S1"/>
    <property type="match status" value="3"/>
</dbReference>
<dbReference type="GO" id="GO:0005840">
    <property type="term" value="C:ribosome"/>
    <property type="evidence" value="ECO:0007669"/>
    <property type="project" value="UniProtKB-KW"/>
</dbReference>
<accession>A0A1Y1HPQ3</accession>
<dbReference type="SUPFAM" id="SSF50249">
    <property type="entry name" value="Nucleic acid-binding proteins"/>
    <property type="match status" value="3"/>
</dbReference>
<dbReference type="CDD" id="cd04465">
    <property type="entry name" value="S1_RPS1_repeat_ec2_hs2"/>
    <property type="match status" value="1"/>
</dbReference>
<dbReference type="CDD" id="cd05692">
    <property type="entry name" value="S1_RPS1_repeat_hs4"/>
    <property type="match status" value="1"/>
</dbReference>
<evidence type="ECO:0000256" key="6">
    <source>
        <dbReference type="SAM" id="MobiDB-lite"/>
    </source>
</evidence>
<evidence type="ECO:0000256" key="1">
    <source>
        <dbReference type="ARBA" id="ARBA00006767"/>
    </source>
</evidence>
<dbReference type="AlphaFoldDB" id="A0A1Y1HPQ3"/>
<dbReference type="InterPro" id="IPR012340">
    <property type="entry name" value="NA-bd_OB-fold"/>
</dbReference>
<dbReference type="Gene3D" id="2.40.50.140">
    <property type="entry name" value="Nucleic acid-binding proteins"/>
    <property type="match status" value="3"/>
</dbReference>
<name>A0A1Y1HPQ3_KLENI</name>
<evidence type="ECO:0000313" key="8">
    <source>
        <dbReference type="EMBL" id="GAQ79189.1"/>
    </source>
</evidence>
<feature type="domain" description="S1 motif" evidence="7">
    <location>
        <begin position="204"/>
        <end position="268"/>
    </location>
</feature>
<keyword evidence="3" id="KW-0694">RNA-binding</keyword>
<dbReference type="CDD" id="cd05687">
    <property type="entry name" value="S1_RPS1_repeat_ec1_hs1"/>
    <property type="match status" value="1"/>
</dbReference>
<gene>
    <name evidence="8" type="ORF">KFL_000260040</name>
</gene>
<evidence type="ECO:0000313" key="9">
    <source>
        <dbReference type="Proteomes" id="UP000054558"/>
    </source>
</evidence>